<dbReference type="Proteomes" id="UP001497522">
    <property type="component" value="Chromosome 10"/>
</dbReference>
<evidence type="ECO:0000313" key="3">
    <source>
        <dbReference type="Proteomes" id="UP001497522"/>
    </source>
</evidence>
<protein>
    <submittedName>
        <fullName evidence="2">Uncharacterized protein</fullName>
    </submittedName>
</protein>
<keyword evidence="3" id="KW-1185">Reference proteome</keyword>
<accession>A0ABP1ABS6</accession>
<gene>
    <name evidence="2" type="ORF">CSSPJE1EN2_LOCUS2940</name>
</gene>
<organism evidence="2 3">
    <name type="scientific">Sphagnum jensenii</name>
    <dbReference type="NCBI Taxonomy" id="128206"/>
    <lineage>
        <taxon>Eukaryota</taxon>
        <taxon>Viridiplantae</taxon>
        <taxon>Streptophyta</taxon>
        <taxon>Embryophyta</taxon>
        <taxon>Bryophyta</taxon>
        <taxon>Sphagnophytina</taxon>
        <taxon>Sphagnopsida</taxon>
        <taxon>Sphagnales</taxon>
        <taxon>Sphagnaceae</taxon>
        <taxon>Sphagnum</taxon>
    </lineage>
</organism>
<dbReference type="EMBL" id="OZ023711">
    <property type="protein sequence ID" value="CAK9859945.1"/>
    <property type="molecule type" value="Genomic_DNA"/>
</dbReference>
<name>A0ABP1ABS6_9BRYO</name>
<feature type="compositionally biased region" description="Basic and acidic residues" evidence="1">
    <location>
        <begin position="23"/>
        <end position="33"/>
    </location>
</feature>
<reference evidence="2" key="1">
    <citation type="submission" date="2024-03" db="EMBL/GenBank/DDBJ databases">
        <authorList>
            <consortium name="ELIXIR-Norway"/>
            <consortium name="Elixir Norway"/>
        </authorList>
    </citation>
    <scope>NUCLEOTIDE SEQUENCE</scope>
</reference>
<feature type="region of interest" description="Disordered" evidence="1">
    <location>
        <begin position="20"/>
        <end position="49"/>
    </location>
</feature>
<sequence length="101" mass="11129">MGGSHYRRVPSRAKFPRSLWEGRPVELQREPRGSRSSRGASGRSRGVPAGMVLTLSERERPWLPSATLTSPPGSRICARVREDPLHHTRDLGLLGLLASCC</sequence>
<feature type="compositionally biased region" description="Low complexity" evidence="1">
    <location>
        <begin position="34"/>
        <end position="46"/>
    </location>
</feature>
<evidence type="ECO:0000313" key="2">
    <source>
        <dbReference type="EMBL" id="CAK9859945.1"/>
    </source>
</evidence>
<evidence type="ECO:0000256" key="1">
    <source>
        <dbReference type="SAM" id="MobiDB-lite"/>
    </source>
</evidence>
<proteinExistence type="predicted"/>